<dbReference type="SUPFAM" id="SSF56601">
    <property type="entry name" value="beta-lactamase/transpeptidase-like"/>
    <property type="match status" value="1"/>
</dbReference>
<dbReference type="GO" id="GO:0009252">
    <property type="term" value="P:peptidoglycan biosynthetic process"/>
    <property type="evidence" value="ECO:0007669"/>
    <property type="project" value="UniProtKB-KW"/>
</dbReference>
<dbReference type="PANTHER" id="PTHR21581">
    <property type="entry name" value="D-ALANYL-D-ALANINE CARBOXYPEPTIDASE"/>
    <property type="match status" value="1"/>
</dbReference>
<feature type="binding site" evidence="8">
    <location>
        <position position="267"/>
    </location>
    <ligand>
        <name>substrate</name>
    </ligand>
</feature>
<dbReference type="AlphaFoldDB" id="A0A9X2M1K8"/>
<evidence type="ECO:0000256" key="6">
    <source>
        <dbReference type="ARBA" id="ARBA00023316"/>
    </source>
</evidence>
<dbReference type="PRINTS" id="PR00725">
    <property type="entry name" value="DADACBPTASE1"/>
</dbReference>
<keyword evidence="10" id="KW-1133">Transmembrane helix</keyword>
<dbReference type="InterPro" id="IPR012338">
    <property type="entry name" value="Beta-lactam/transpept-like"/>
</dbReference>
<keyword evidence="13" id="KW-1185">Reference proteome</keyword>
<comment type="similarity">
    <text evidence="1 9">Belongs to the peptidase S11 family.</text>
</comment>
<protein>
    <submittedName>
        <fullName evidence="12">Serine hydrolase</fullName>
    </submittedName>
</protein>
<dbReference type="RefSeq" id="WP_257633818.1">
    <property type="nucleotide sequence ID" value="NZ_JANIIC010000041.1"/>
</dbReference>
<dbReference type="InterPro" id="IPR018044">
    <property type="entry name" value="Peptidase_S11"/>
</dbReference>
<feature type="transmembrane region" description="Helical" evidence="10">
    <location>
        <begin position="33"/>
        <end position="53"/>
    </location>
</feature>
<evidence type="ECO:0000313" key="13">
    <source>
        <dbReference type="Proteomes" id="UP001142400"/>
    </source>
</evidence>
<evidence type="ECO:0000256" key="1">
    <source>
        <dbReference type="ARBA" id="ARBA00007164"/>
    </source>
</evidence>
<evidence type="ECO:0000313" key="12">
    <source>
        <dbReference type="EMBL" id="MCQ8833215.1"/>
    </source>
</evidence>
<evidence type="ECO:0000256" key="2">
    <source>
        <dbReference type="ARBA" id="ARBA00022729"/>
    </source>
</evidence>
<evidence type="ECO:0000259" key="11">
    <source>
        <dbReference type="Pfam" id="PF00768"/>
    </source>
</evidence>
<feature type="active site" evidence="7">
    <location>
        <position position="166"/>
    </location>
</feature>
<evidence type="ECO:0000256" key="5">
    <source>
        <dbReference type="ARBA" id="ARBA00022984"/>
    </source>
</evidence>
<sequence>MPPITDHRTETLSLVGTAGPRLPSRRRYPGPRVAAAWAAGVVAVLVLVCLAYVRTDDHGPQVRAAQSVSWPAEGQASVQVEGLGSRGELSKSGAQRPVPIASVTKVMTAYVILRDCPLKAGSAGPSATIDEQAADESVSGVESTAQVSEGQRLSQRRLLELMLIPSGNNIARLLARWDSGTEDAFVAKMNRAARDLGMRHTTYTDASGISPDNTSTAGDQLRLARQVMRDATFRSVVAKPGTEVPGTQETLRNTNTLLGRDGVIGGKTGSSTPAGGNLMWAIVAPDRDGHDRLVLGVVLHQRADSSPEQGLESALDTSRTLIRDVRQWVSTTTREGGDVT</sequence>
<evidence type="ECO:0000256" key="4">
    <source>
        <dbReference type="ARBA" id="ARBA00022960"/>
    </source>
</evidence>
<evidence type="ECO:0000256" key="9">
    <source>
        <dbReference type="RuleBase" id="RU004016"/>
    </source>
</evidence>
<comment type="caution">
    <text evidence="12">The sequence shown here is derived from an EMBL/GenBank/DDBJ whole genome shotgun (WGS) entry which is preliminary data.</text>
</comment>
<keyword evidence="4" id="KW-0133">Cell shape</keyword>
<evidence type="ECO:0000256" key="10">
    <source>
        <dbReference type="SAM" id="Phobius"/>
    </source>
</evidence>
<evidence type="ECO:0000256" key="7">
    <source>
        <dbReference type="PIRSR" id="PIRSR618044-1"/>
    </source>
</evidence>
<keyword evidence="10" id="KW-0472">Membrane</keyword>
<keyword evidence="5" id="KW-0573">Peptidoglycan synthesis</keyword>
<dbReference type="GO" id="GO:0006508">
    <property type="term" value="P:proteolysis"/>
    <property type="evidence" value="ECO:0007669"/>
    <property type="project" value="InterPro"/>
</dbReference>
<name>A0A9X2M1K8_STRMQ</name>
<accession>A0A9X2M1K8</accession>
<dbReference type="Gene3D" id="3.40.710.10">
    <property type="entry name" value="DD-peptidase/beta-lactamase superfamily"/>
    <property type="match status" value="1"/>
</dbReference>
<feature type="active site" description="Acyl-ester intermediate" evidence="7">
    <location>
        <position position="102"/>
    </location>
</feature>
<keyword evidence="10" id="KW-0812">Transmembrane</keyword>
<dbReference type="PANTHER" id="PTHR21581:SF33">
    <property type="entry name" value="D-ALANYL-D-ALANINE CARBOXYPEPTIDASE DACB"/>
    <property type="match status" value="1"/>
</dbReference>
<dbReference type="Proteomes" id="UP001142400">
    <property type="component" value="Unassembled WGS sequence"/>
</dbReference>
<feature type="active site" description="Proton acceptor" evidence="7">
    <location>
        <position position="105"/>
    </location>
</feature>
<proteinExistence type="inferred from homology"/>
<evidence type="ECO:0000256" key="8">
    <source>
        <dbReference type="PIRSR" id="PIRSR618044-2"/>
    </source>
</evidence>
<feature type="domain" description="Peptidase S11 D-alanyl-D-alanine carboxypeptidase A N-terminal" evidence="11">
    <location>
        <begin position="93"/>
        <end position="280"/>
    </location>
</feature>
<dbReference type="GO" id="GO:0071555">
    <property type="term" value="P:cell wall organization"/>
    <property type="evidence" value="ECO:0007669"/>
    <property type="project" value="UniProtKB-KW"/>
</dbReference>
<keyword evidence="3 12" id="KW-0378">Hydrolase</keyword>
<keyword evidence="2" id="KW-0732">Signal</keyword>
<reference evidence="12" key="1">
    <citation type="submission" date="2022-06" db="EMBL/GenBank/DDBJ databases">
        <title>WGS of actinobacteria.</title>
        <authorList>
            <person name="Thawai C."/>
        </authorList>
    </citation>
    <scope>NUCLEOTIDE SEQUENCE</scope>
    <source>
        <strain evidence="12">DSM 42010</strain>
    </source>
</reference>
<dbReference type="Pfam" id="PF00768">
    <property type="entry name" value="Peptidase_S11"/>
    <property type="match status" value="1"/>
</dbReference>
<dbReference type="InterPro" id="IPR001967">
    <property type="entry name" value="Peptidase_S11_N"/>
</dbReference>
<dbReference type="EMBL" id="JANIIC010000041">
    <property type="protein sequence ID" value="MCQ8833215.1"/>
    <property type="molecule type" value="Genomic_DNA"/>
</dbReference>
<gene>
    <name evidence="12" type="ORF">NQU54_30215</name>
</gene>
<dbReference type="GO" id="GO:0008360">
    <property type="term" value="P:regulation of cell shape"/>
    <property type="evidence" value="ECO:0007669"/>
    <property type="project" value="UniProtKB-KW"/>
</dbReference>
<evidence type="ECO:0000256" key="3">
    <source>
        <dbReference type="ARBA" id="ARBA00022801"/>
    </source>
</evidence>
<keyword evidence="6" id="KW-0961">Cell wall biogenesis/degradation</keyword>
<dbReference type="GO" id="GO:0009002">
    <property type="term" value="F:serine-type D-Ala-D-Ala carboxypeptidase activity"/>
    <property type="evidence" value="ECO:0007669"/>
    <property type="project" value="InterPro"/>
</dbReference>
<organism evidence="12 13">
    <name type="scientific">Streptomyces malaysiensis subsp. samsunensis</name>
    <dbReference type="NCBI Taxonomy" id="459658"/>
    <lineage>
        <taxon>Bacteria</taxon>
        <taxon>Bacillati</taxon>
        <taxon>Actinomycetota</taxon>
        <taxon>Actinomycetes</taxon>
        <taxon>Kitasatosporales</taxon>
        <taxon>Streptomycetaceae</taxon>
        <taxon>Streptomyces</taxon>
        <taxon>Streptomyces violaceusniger group</taxon>
    </lineage>
</organism>